<accession>A0A9D2I2C5</accession>
<dbReference type="AlphaFoldDB" id="A0A9D2I2C5"/>
<name>A0A9D2I2C5_9LACT</name>
<gene>
    <name evidence="1" type="ORF">H9948_11835</name>
</gene>
<dbReference type="EMBL" id="DWYW01000277">
    <property type="protein sequence ID" value="HJA91466.1"/>
    <property type="molecule type" value="Genomic_DNA"/>
</dbReference>
<comment type="caution">
    <text evidence="1">The sequence shown here is derived from an EMBL/GenBank/DDBJ whole genome shotgun (WGS) entry which is preliminary data.</text>
</comment>
<proteinExistence type="predicted"/>
<evidence type="ECO:0000313" key="1">
    <source>
        <dbReference type="EMBL" id="HJA91466.1"/>
    </source>
</evidence>
<reference evidence="1" key="2">
    <citation type="submission" date="2021-04" db="EMBL/GenBank/DDBJ databases">
        <authorList>
            <person name="Gilroy R."/>
        </authorList>
    </citation>
    <scope>NUCLEOTIDE SEQUENCE</scope>
    <source>
        <strain evidence="1">CHK171-505</strain>
    </source>
</reference>
<protein>
    <submittedName>
        <fullName evidence="1">Uncharacterized protein</fullName>
    </submittedName>
</protein>
<sequence>MEYAVYKGDELIAMGKAKDCAEKLNVTPSYIQWMTTPTGIKRHNSRKHPERCTTAIKLEENDD</sequence>
<evidence type="ECO:0000313" key="2">
    <source>
        <dbReference type="Proteomes" id="UP000886856"/>
    </source>
</evidence>
<organism evidence="1 2">
    <name type="scientific">Candidatus Jeotgalibaca merdavium</name>
    <dbReference type="NCBI Taxonomy" id="2838627"/>
    <lineage>
        <taxon>Bacteria</taxon>
        <taxon>Bacillati</taxon>
        <taxon>Bacillota</taxon>
        <taxon>Bacilli</taxon>
        <taxon>Lactobacillales</taxon>
        <taxon>Carnobacteriaceae</taxon>
        <taxon>Jeotgalibaca</taxon>
    </lineage>
</organism>
<reference evidence="1" key="1">
    <citation type="journal article" date="2021" name="PeerJ">
        <title>Extensive microbial diversity within the chicken gut microbiome revealed by metagenomics and culture.</title>
        <authorList>
            <person name="Gilroy R."/>
            <person name="Ravi A."/>
            <person name="Getino M."/>
            <person name="Pursley I."/>
            <person name="Horton D.L."/>
            <person name="Alikhan N.F."/>
            <person name="Baker D."/>
            <person name="Gharbi K."/>
            <person name="Hall N."/>
            <person name="Watson M."/>
            <person name="Adriaenssens E.M."/>
            <person name="Foster-Nyarko E."/>
            <person name="Jarju S."/>
            <person name="Secka A."/>
            <person name="Antonio M."/>
            <person name="Oren A."/>
            <person name="Chaudhuri R.R."/>
            <person name="La Ragione R."/>
            <person name="Hildebrand F."/>
            <person name="Pallen M.J."/>
        </authorList>
    </citation>
    <scope>NUCLEOTIDE SEQUENCE</scope>
    <source>
        <strain evidence="1">CHK171-505</strain>
    </source>
</reference>
<dbReference type="Proteomes" id="UP000886856">
    <property type="component" value="Unassembled WGS sequence"/>
</dbReference>